<dbReference type="AlphaFoldDB" id="A0A370QN36"/>
<keyword evidence="3" id="KW-0249">Electron transport</keyword>
<dbReference type="InterPro" id="IPR014730">
    <property type="entry name" value="ETF_a/b_N"/>
</dbReference>
<dbReference type="SUPFAM" id="SSF52402">
    <property type="entry name" value="Adenine nucleotide alpha hydrolases-like"/>
    <property type="match status" value="1"/>
</dbReference>
<sequence>MRILVAVKTVADFGMLAEKDWTPGEAWRVDVSFAKSVLNCFDESAAELALTLGEAQLTALTVGGSQADFYLKQLLALGYQDVVRIAAPEWVDLRFNPQAIARLIAGYHRHVAPQDVLLLGEQSPEGHNMQTAFLLAEHLGWPCLSGVTGIEDAGDGMLRVTRLAAGRIQHVTVRPPLVLAVGNAAGAGVLRVPTLKQKLAAGQKGITACTPEMLQLSWDTLAGEGAAQLRHLARRRSQRAGIRIEGADAQEKACRLYHEHLKERLGR</sequence>
<organism evidence="5 6">
    <name type="scientific">Enterobacillus tribolii</name>
    <dbReference type="NCBI Taxonomy" id="1487935"/>
    <lineage>
        <taxon>Bacteria</taxon>
        <taxon>Pseudomonadati</taxon>
        <taxon>Pseudomonadota</taxon>
        <taxon>Gammaproteobacteria</taxon>
        <taxon>Enterobacterales</taxon>
        <taxon>Hafniaceae</taxon>
        <taxon>Enterobacillus</taxon>
    </lineage>
</organism>
<comment type="similarity">
    <text evidence="1">Belongs to the ETF beta-subunit/FixA family.</text>
</comment>
<dbReference type="SMART" id="SM00893">
    <property type="entry name" value="ETF"/>
    <property type="match status" value="1"/>
</dbReference>
<accession>A0A370QN36</accession>
<evidence type="ECO:0000313" key="5">
    <source>
        <dbReference type="EMBL" id="RDK89450.1"/>
    </source>
</evidence>
<dbReference type="Pfam" id="PF01012">
    <property type="entry name" value="ETF"/>
    <property type="match status" value="1"/>
</dbReference>
<feature type="domain" description="Electron transfer flavoprotein alpha/beta-subunit N-terminal" evidence="4">
    <location>
        <begin position="26"/>
        <end position="208"/>
    </location>
</feature>
<evidence type="ECO:0000256" key="2">
    <source>
        <dbReference type="ARBA" id="ARBA00022448"/>
    </source>
</evidence>
<evidence type="ECO:0000256" key="1">
    <source>
        <dbReference type="ARBA" id="ARBA00007557"/>
    </source>
</evidence>
<dbReference type="Proteomes" id="UP000254848">
    <property type="component" value="Unassembled WGS sequence"/>
</dbReference>
<dbReference type="Gene3D" id="3.40.50.620">
    <property type="entry name" value="HUPs"/>
    <property type="match status" value="1"/>
</dbReference>
<dbReference type="PANTHER" id="PTHR21294">
    <property type="entry name" value="ELECTRON TRANSFER FLAVOPROTEIN BETA-SUBUNIT"/>
    <property type="match status" value="1"/>
</dbReference>
<dbReference type="RefSeq" id="WP_115459323.1">
    <property type="nucleotide sequence ID" value="NZ_QRAP01000007.1"/>
</dbReference>
<evidence type="ECO:0000256" key="3">
    <source>
        <dbReference type="ARBA" id="ARBA00022982"/>
    </source>
</evidence>
<dbReference type="GO" id="GO:0009055">
    <property type="term" value="F:electron transfer activity"/>
    <property type="evidence" value="ECO:0007669"/>
    <property type="project" value="InterPro"/>
</dbReference>
<evidence type="ECO:0000259" key="4">
    <source>
        <dbReference type="SMART" id="SM00893"/>
    </source>
</evidence>
<keyword evidence="2" id="KW-0813">Transport</keyword>
<dbReference type="EMBL" id="QRAP01000007">
    <property type="protein sequence ID" value="RDK89450.1"/>
    <property type="molecule type" value="Genomic_DNA"/>
</dbReference>
<comment type="caution">
    <text evidence="5">The sequence shown here is derived from an EMBL/GenBank/DDBJ whole genome shotgun (WGS) entry which is preliminary data.</text>
</comment>
<reference evidence="5 6" key="1">
    <citation type="submission" date="2018-07" db="EMBL/GenBank/DDBJ databases">
        <title>Genomic Encyclopedia of Type Strains, Phase IV (KMG-IV): sequencing the most valuable type-strain genomes for metagenomic binning, comparative biology and taxonomic classification.</title>
        <authorList>
            <person name="Goeker M."/>
        </authorList>
    </citation>
    <scope>NUCLEOTIDE SEQUENCE [LARGE SCALE GENOMIC DNA]</scope>
    <source>
        <strain evidence="5 6">DSM 103736</strain>
    </source>
</reference>
<protein>
    <submittedName>
        <fullName evidence="5">Electron transfer flavoprotein beta subunit</fullName>
    </submittedName>
</protein>
<keyword evidence="6" id="KW-1185">Reference proteome</keyword>
<gene>
    <name evidence="5" type="ORF">C8D90_107101</name>
</gene>
<dbReference type="InterPro" id="IPR012255">
    <property type="entry name" value="ETF_b"/>
</dbReference>
<evidence type="ECO:0000313" key="6">
    <source>
        <dbReference type="Proteomes" id="UP000254848"/>
    </source>
</evidence>
<name>A0A370QN36_9GAMM</name>
<dbReference type="InterPro" id="IPR014729">
    <property type="entry name" value="Rossmann-like_a/b/a_fold"/>
</dbReference>
<dbReference type="PANTHER" id="PTHR21294:SF8">
    <property type="entry name" value="ELECTRON TRANSFER FLAVOPROTEIN SUBUNIT BETA"/>
    <property type="match status" value="1"/>
</dbReference>
<dbReference type="OrthoDB" id="5598152at2"/>
<proteinExistence type="inferred from homology"/>